<organism evidence="2 3">
    <name type="scientific">Pseudonocardia alaniniphila</name>
    <dbReference type="NCBI Taxonomy" id="75291"/>
    <lineage>
        <taxon>Bacteria</taxon>
        <taxon>Bacillati</taxon>
        <taxon>Actinomycetota</taxon>
        <taxon>Actinomycetes</taxon>
        <taxon>Pseudonocardiales</taxon>
        <taxon>Pseudonocardiaceae</taxon>
        <taxon>Pseudonocardia</taxon>
    </lineage>
</organism>
<evidence type="ECO:0000313" key="3">
    <source>
        <dbReference type="Proteomes" id="UP001299970"/>
    </source>
</evidence>
<sequence length="380" mass="40667">MGYAAVKGGLDAILAAEDLVARMRVDDASPWVGEEQLIGRLRLAVDRVQGEGGLASAELAARAIRQAEGDLIEASLLVRSYRSTLPRLGYTVPTPTSEMEAVRRIVPAFREPPGRQLLGRTLDYTERLVDFRDEAAARAALGEPPEIPADSGRGGASAEHALTPGGASAEHALTPGGASAEHALTQPRLAELLAARGLLADRRVDGDPEPVDITRDPVTVPAPRSARLAVMARGETGALVNLWYQGVMGDRRGAEDITLGEVRVGKLPVTVRHPRTGGAVRVGSVQVTEVEAMSNLNRPDENTAVFDIGYGLVLGHNERKAIAMAVLDIAMHRDRARTGLEQNVIATCDGTDASGFLEHLKLPHYVTFGSQLERKEAMRR</sequence>
<protein>
    <submittedName>
        <fullName evidence="2">Carbon-phosphorus lyase complex subunit PhnI</fullName>
    </submittedName>
</protein>
<dbReference type="RefSeq" id="WP_241034219.1">
    <property type="nucleotide sequence ID" value="NZ_BAAAJF010000034.1"/>
</dbReference>
<proteinExistence type="predicted"/>
<dbReference type="EMBL" id="JAKXMK010000001">
    <property type="protein sequence ID" value="MCH6164188.1"/>
    <property type="molecule type" value="Genomic_DNA"/>
</dbReference>
<dbReference type="Pfam" id="PF05861">
    <property type="entry name" value="PhnI"/>
    <property type="match status" value="1"/>
</dbReference>
<dbReference type="InterPro" id="IPR008773">
    <property type="entry name" value="PhnI"/>
</dbReference>
<evidence type="ECO:0000256" key="1">
    <source>
        <dbReference type="SAM" id="MobiDB-lite"/>
    </source>
</evidence>
<accession>A0ABS9T6W6</accession>
<dbReference type="GO" id="GO:0016829">
    <property type="term" value="F:lyase activity"/>
    <property type="evidence" value="ECO:0007669"/>
    <property type="project" value="UniProtKB-KW"/>
</dbReference>
<keyword evidence="2" id="KW-0456">Lyase</keyword>
<name>A0ABS9T6W6_9PSEU</name>
<keyword evidence="3" id="KW-1185">Reference proteome</keyword>
<dbReference type="Proteomes" id="UP001299970">
    <property type="component" value="Unassembled WGS sequence"/>
</dbReference>
<gene>
    <name evidence="2" type="ORF">MMF94_00725</name>
</gene>
<dbReference type="PIRSF" id="PIRSF007313">
    <property type="entry name" value="PhnI"/>
    <property type="match status" value="1"/>
</dbReference>
<reference evidence="2 3" key="1">
    <citation type="submission" date="2022-03" db="EMBL/GenBank/DDBJ databases">
        <title>Pseudonocardia alaer sp. nov., a novel actinomycete isolated from reed forest soil.</title>
        <authorList>
            <person name="Wang L."/>
        </authorList>
    </citation>
    <scope>NUCLEOTIDE SEQUENCE [LARGE SCALE GENOMIC DNA]</scope>
    <source>
        <strain evidence="2 3">Y-16303</strain>
    </source>
</reference>
<evidence type="ECO:0000313" key="2">
    <source>
        <dbReference type="EMBL" id="MCH6164188.1"/>
    </source>
</evidence>
<comment type="caution">
    <text evidence="2">The sequence shown here is derived from an EMBL/GenBank/DDBJ whole genome shotgun (WGS) entry which is preliminary data.</text>
</comment>
<feature type="region of interest" description="Disordered" evidence="1">
    <location>
        <begin position="139"/>
        <end position="174"/>
    </location>
</feature>